<evidence type="ECO:0000313" key="2">
    <source>
        <dbReference type="EMBL" id="ANY20107.1"/>
    </source>
</evidence>
<dbReference type="AlphaFoldDB" id="A0A1B2AD95"/>
<reference evidence="2 3" key="1">
    <citation type="submission" date="2016-07" db="EMBL/GenBank/DDBJ databases">
        <title>Complete genome sequence of Altererythrobacter dongtanensis KCTC 22672, a type strain with esterase isolated from tidal flat.</title>
        <authorList>
            <person name="Cheng H."/>
            <person name="Wu Y.-H."/>
            <person name="Zhou P."/>
            <person name="Huo Y.-Y."/>
            <person name="Wang C.-S."/>
            <person name="Xu X.-W."/>
        </authorList>
    </citation>
    <scope>NUCLEOTIDE SEQUENCE [LARGE SCALE GENOMIC DNA]</scope>
    <source>
        <strain evidence="2 3">KCTC 22672</strain>
    </source>
</reference>
<dbReference type="PROSITE" id="PS51186">
    <property type="entry name" value="GNAT"/>
    <property type="match status" value="1"/>
</dbReference>
<name>A0A1B2AD95_9SPHN</name>
<evidence type="ECO:0000259" key="1">
    <source>
        <dbReference type="PROSITE" id="PS51186"/>
    </source>
</evidence>
<dbReference type="EMBL" id="CP016591">
    <property type="protein sequence ID" value="ANY20107.1"/>
    <property type="molecule type" value="Genomic_DNA"/>
</dbReference>
<dbReference type="Gene3D" id="3.40.630.30">
    <property type="match status" value="1"/>
</dbReference>
<accession>A0A1B2AD95</accession>
<dbReference type="Proteomes" id="UP000092932">
    <property type="component" value="Chromosome"/>
</dbReference>
<organism evidence="2 3">
    <name type="scientific">Tsuneonella dongtanensis</name>
    <dbReference type="NCBI Taxonomy" id="692370"/>
    <lineage>
        <taxon>Bacteria</taxon>
        <taxon>Pseudomonadati</taxon>
        <taxon>Pseudomonadota</taxon>
        <taxon>Alphaproteobacteria</taxon>
        <taxon>Sphingomonadales</taxon>
        <taxon>Erythrobacteraceae</taxon>
        <taxon>Tsuneonella</taxon>
    </lineage>
</organism>
<dbReference type="RefSeq" id="WP_067678253.1">
    <property type="nucleotide sequence ID" value="NZ_CP016591.1"/>
</dbReference>
<evidence type="ECO:0000313" key="3">
    <source>
        <dbReference type="Proteomes" id="UP000092932"/>
    </source>
</evidence>
<gene>
    <name evidence="2" type="ORF">A6F68_01594</name>
</gene>
<dbReference type="SUPFAM" id="SSF55729">
    <property type="entry name" value="Acyl-CoA N-acyltransferases (Nat)"/>
    <property type="match status" value="1"/>
</dbReference>
<feature type="domain" description="N-acetyltransferase" evidence="1">
    <location>
        <begin position="2"/>
        <end position="153"/>
    </location>
</feature>
<dbReference type="GO" id="GO:0016747">
    <property type="term" value="F:acyltransferase activity, transferring groups other than amino-acyl groups"/>
    <property type="evidence" value="ECO:0007669"/>
    <property type="project" value="InterPro"/>
</dbReference>
<dbReference type="OrthoDB" id="9815099at2"/>
<dbReference type="InterPro" id="IPR000182">
    <property type="entry name" value="GNAT_dom"/>
</dbReference>
<dbReference type="CDD" id="cd04301">
    <property type="entry name" value="NAT_SF"/>
    <property type="match status" value="1"/>
</dbReference>
<dbReference type="InterPro" id="IPR016181">
    <property type="entry name" value="Acyl_CoA_acyltransferase"/>
</dbReference>
<sequence>MPTIVPLSAVDPQHVEDLLDAAFEPERRGRTSYRIREGTDWLPMLSFAALDDEDWLVGSIQVWPVALAAPDGRAHPLLMVGPVAVLPAHQGEGYGKALMAAALGAIDPAAALPQVLIGDPPYYGRFGFVEAPRGWHCPGPWEPERLLVRCNNPAILPPAGMLGPWAGAASRLAN</sequence>
<dbReference type="STRING" id="692370.A6F68_01594"/>
<proteinExistence type="predicted"/>
<dbReference type="Pfam" id="PF13527">
    <property type="entry name" value="Acetyltransf_9"/>
    <property type="match status" value="1"/>
</dbReference>
<dbReference type="KEGG" id="ado:A6F68_01594"/>
<keyword evidence="3" id="KW-1185">Reference proteome</keyword>
<protein>
    <recommendedName>
        <fullName evidence="1">N-acetyltransferase domain-containing protein</fullName>
    </recommendedName>
</protein>